<sequence>MKYPSPYSSHPSLKKPENPSSYQSQHRPQAKIEQLHDKIRQLDATVIELSRQRTALVRELNAVQPPISILPTETLSFIFQLACPPPNPGPYSGHPGIQKGMTDASHWYHMYSVLGHVSVYWRQTLLSMPQLWTTASFYISSGIVESEATFLCHFLNRSGSLPLTLSFNYDDEVEIDSYTLVHQTIDAQLLENLPRIIGLHLTNPTFAWHLSCPAHLTGLTEYTLTENRSGEELSLTHCPNLQSLALNSMDLPITLPPSCLVTVLYISEVPIGIFLDLLTHCPNLVEVQAIAILRQFFDPVQLPEEIITLEHLEVLNMQLPDVDEEWQDAFLNYFRLPSLRTLHWTHVFDYPWGNSTSLGNFFSHLSLNLTSLVLCICRESDWLIPVIRYIHDSTGIEHLTFEGCEPSFVQGVLGQLVLHGGADLRFPRLRKITFSHPGIAYGQLITQDTDRELSFLLLQMLETRMKDSSEPFTLEFQGTSSFDEFPLVQRALVGLQDRGYNLGVLADSERPRNSGR</sequence>
<dbReference type="OrthoDB" id="3365698at2759"/>
<accession>A0A9P6C1X5</accession>
<evidence type="ECO:0008006" key="4">
    <source>
        <dbReference type="Google" id="ProtNLM"/>
    </source>
</evidence>
<name>A0A9P6C1X5_9AGAR</name>
<feature type="compositionally biased region" description="Polar residues" evidence="1">
    <location>
        <begin position="18"/>
        <end position="27"/>
    </location>
</feature>
<dbReference type="AlphaFoldDB" id="A0A9P6C1X5"/>
<feature type="compositionally biased region" description="Polar residues" evidence="1">
    <location>
        <begin position="1"/>
        <end position="11"/>
    </location>
</feature>
<evidence type="ECO:0000313" key="2">
    <source>
        <dbReference type="EMBL" id="KAF9448252.1"/>
    </source>
</evidence>
<protein>
    <recommendedName>
        <fullName evidence="4">F-box domain-containing protein</fullName>
    </recommendedName>
</protein>
<organism evidence="2 3">
    <name type="scientific">Macrolepiota fuliginosa MF-IS2</name>
    <dbReference type="NCBI Taxonomy" id="1400762"/>
    <lineage>
        <taxon>Eukaryota</taxon>
        <taxon>Fungi</taxon>
        <taxon>Dikarya</taxon>
        <taxon>Basidiomycota</taxon>
        <taxon>Agaricomycotina</taxon>
        <taxon>Agaricomycetes</taxon>
        <taxon>Agaricomycetidae</taxon>
        <taxon>Agaricales</taxon>
        <taxon>Agaricineae</taxon>
        <taxon>Agaricaceae</taxon>
        <taxon>Macrolepiota</taxon>
    </lineage>
</organism>
<reference evidence="2" key="1">
    <citation type="submission" date="2020-11" db="EMBL/GenBank/DDBJ databases">
        <authorList>
            <consortium name="DOE Joint Genome Institute"/>
            <person name="Ahrendt S."/>
            <person name="Riley R."/>
            <person name="Andreopoulos W."/>
            <person name="Labutti K."/>
            <person name="Pangilinan J."/>
            <person name="Ruiz-Duenas F.J."/>
            <person name="Barrasa J.M."/>
            <person name="Sanchez-Garcia M."/>
            <person name="Camarero S."/>
            <person name="Miyauchi S."/>
            <person name="Serrano A."/>
            <person name="Linde D."/>
            <person name="Babiker R."/>
            <person name="Drula E."/>
            <person name="Ayuso-Fernandez I."/>
            <person name="Pacheco R."/>
            <person name="Padilla G."/>
            <person name="Ferreira P."/>
            <person name="Barriuso J."/>
            <person name="Kellner H."/>
            <person name="Castanera R."/>
            <person name="Alfaro M."/>
            <person name="Ramirez L."/>
            <person name="Pisabarro A.G."/>
            <person name="Kuo A."/>
            <person name="Tritt A."/>
            <person name="Lipzen A."/>
            <person name="He G."/>
            <person name="Yan M."/>
            <person name="Ng V."/>
            <person name="Cullen D."/>
            <person name="Martin F."/>
            <person name="Rosso M.-N."/>
            <person name="Henrissat B."/>
            <person name="Hibbett D."/>
            <person name="Martinez A.T."/>
            <person name="Grigoriev I.V."/>
        </authorList>
    </citation>
    <scope>NUCLEOTIDE SEQUENCE</scope>
    <source>
        <strain evidence="2">MF-IS2</strain>
    </source>
</reference>
<dbReference type="SUPFAM" id="SSF52047">
    <property type="entry name" value="RNI-like"/>
    <property type="match status" value="1"/>
</dbReference>
<proteinExistence type="predicted"/>
<dbReference type="EMBL" id="MU151167">
    <property type="protein sequence ID" value="KAF9448252.1"/>
    <property type="molecule type" value="Genomic_DNA"/>
</dbReference>
<dbReference type="InterPro" id="IPR032675">
    <property type="entry name" value="LRR_dom_sf"/>
</dbReference>
<keyword evidence="3" id="KW-1185">Reference proteome</keyword>
<comment type="caution">
    <text evidence="2">The sequence shown here is derived from an EMBL/GenBank/DDBJ whole genome shotgun (WGS) entry which is preliminary data.</text>
</comment>
<feature type="region of interest" description="Disordered" evidence="1">
    <location>
        <begin position="1"/>
        <end position="30"/>
    </location>
</feature>
<dbReference type="Proteomes" id="UP000807342">
    <property type="component" value="Unassembled WGS sequence"/>
</dbReference>
<gene>
    <name evidence="2" type="ORF">P691DRAFT_55760</name>
</gene>
<evidence type="ECO:0000256" key="1">
    <source>
        <dbReference type="SAM" id="MobiDB-lite"/>
    </source>
</evidence>
<evidence type="ECO:0000313" key="3">
    <source>
        <dbReference type="Proteomes" id="UP000807342"/>
    </source>
</evidence>
<dbReference type="Gene3D" id="3.80.10.10">
    <property type="entry name" value="Ribonuclease Inhibitor"/>
    <property type="match status" value="1"/>
</dbReference>